<dbReference type="AlphaFoldDB" id="A0A2V0RK16"/>
<protein>
    <submittedName>
        <fullName evidence="1">Uncharacterized protein</fullName>
    </submittedName>
</protein>
<name>A0A2V0RK16_9ZZZZ</name>
<proteinExistence type="predicted"/>
<accession>A0A2V0RK16</accession>
<dbReference type="EMBL" id="BDQA01000340">
    <property type="protein sequence ID" value="GBH21792.1"/>
    <property type="molecule type" value="Genomic_RNA"/>
</dbReference>
<comment type="caution">
    <text evidence="1">The sequence shown here is derived from an EMBL/GenBank/DDBJ whole genome shotgun (WGS) entry which is preliminary data.</text>
</comment>
<evidence type="ECO:0000313" key="1">
    <source>
        <dbReference type="EMBL" id="GBH21792.1"/>
    </source>
</evidence>
<organism evidence="1">
    <name type="scientific">viral metagenome</name>
    <dbReference type="NCBI Taxonomy" id="1070528"/>
    <lineage>
        <taxon>unclassified sequences</taxon>
        <taxon>metagenomes</taxon>
        <taxon>organismal metagenomes</taxon>
    </lineage>
</organism>
<reference evidence="1" key="1">
    <citation type="submission" date="2017-04" db="EMBL/GenBank/DDBJ databases">
        <title>Unveiling RNA virosphere associated with marine microorganisms.</title>
        <authorList>
            <person name="Urayama S."/>
            <person name="Takaki Y."/>
            <person name="Nishi S."/>
            <person name="Yoshida Y."/>
            <person name="Deguchi S."/>
            <person name="Takai K."/>
            <person name="Nunoura T."/>
        </authorList>
    </citation>
    <scope>NUCLEOTIDE SEQUENCE</scope>
</reference>
<sequence>MGRGGAGEAEVIQARKQYMRGFISFAAPLKKGGSRELDPVSVLMGNVQNKIFDFSHYVEDVQKAFPYWPLEKIIAHLEMVTGTPYADAEEYKAIEEGNHSGIVRSRVRSLTESAPSVSDAGVIIWVQGSIKDDTVQPTRKLGPLATVEKLKMDVPMELAESVTEWHANAWPGGSPTRMLEDVRDGREVPQVFWTKNIHEEKSDFTISWLALQDMLGSMNPLTQYVYKMDGRDRHYSDLLRHVTQWLTVATAKDFSTPPGHLHEARYVHNWWRRPLAMSVRWRSGSTRSHRWMCSSAGSGVMAWRTHWVHLRWYPVSSSRMIGLTVG</sequence>